<keyword evidence="11" id="KW-1185">Reference proteome</keyword>
<dbReference type="NCBIfam" id="TIGR01930">
    <property type="entry name" value="AcCoA-C-Actrans"/>
    <property type="match status" value="1"/>
</dbReference>
<evidence type="ECO:0000256" key="3">
    <source>
        <dbReference type="ARBA" id="ARBA00022679"/>
    </source>
</evidence>
<dbReference type="InterPro" id="IPR020617">
    <property type="entry name" value="Thiolase_C"/>
</dbReference>
<evidence type="ECO:0000256" key="4">
    <source>
        <dbReference type="ARBA" id="ARBA00023315"/>
    </source>
</evidence>
<keyword evidence="4 7" id="KW-0012">Acyltransferase</keyword>
<dbReference type="InterPro" id="IPR002155">
    <property type="entry name" value="Thiolase"/>
</dbReference>
<sequence length="391" mass="41956">MPAAFIYDATRTPWGKFGGALKEYSASELAALLIRTLVQRNRLDPAAIDNVILGQVLQAGAGQLPSRQALIHAGLPVSTPSTLVNKVCGSGMRAVTLAASLVQLGEADLVVAGGMESMSNVPYYDRDTRWGARMGNRTLVDGMVYDGLWCAFDDVHMANQADDMAARREISREEMDAWSVRSQRRWGAAFEAGHFDREITPVPNRRDPNHVALARDESPRPNSTVERLARIPTVYGTRAITAGNAPGTNDGAAVLLLGSEEAGRRHGLTPLARVVGWAESATRPAEYPIASALALRRLAEKTRLAIDDFDIIEVNEAFACVPLICGQELGWDPERVNRWGGSVAMGHPIGASGARLVLTAAYQLQESGARYAAAAICSGTGQGDAILIERV</sequence>
<reference evidence="10 11" key="1">
    <citation type="submission" date="2017-09" db="EMBL/GenBank/DDBJ databases">
        <title>Sequencing the genomes of two abundant thermophiles in Great Basin hot springs: Thermocrinis jamiesonii and novel Chloroflexi Thermoflexus hugenholtzii.</title>
        <authorList>
            <person name="Hedlund B."/>
        </authorList>
    </citation>
    <scope>NUCLEOTIDE SEQUENCE [LARGE SCALE GENOMIC DNA]</scope>
    <source>
        <strain evidence="10 11">G233</strain>
    </source>
</reference>
<dbReference type="PROSITE" id="PS00099">
    <property type="entry name" value="THIOLASE_3"/>
    <property type="match status" value="1"/>
</dbReference>
<dbReference type="InterPro" id="IPR020615">
    <property type="entry name" value="Thiolase_acyl_enz_int_AS"/>
</dbReference>
<protein>
    <recommendedName>
        <fullName evidence="2">acetyl-CoA C-acetyltransferase</fullName>
        <ecNumber evidence="2">2.3.1.9</ecNumber>
    </recommendedName>
    <alternativeName>
        <fullName evidence="5">Acetoacetyl-CoA thiolase</fullName>
    </alternativeName>
</protein>
<dbReference type="Pfam" id="PF00108">
    <property type="entry name" value="Thiolase_N"/>
    <property type="match status" value="1"/>
</dbReference>
<dbReference type="PANTHER" id="PTHR18919:SF107">
    <property type="entry name" value="ACETYL-COA ACETYLTRANSFERASE, CYTOSOLIC"/>
    <property type="match status" value="1"/>
</dbReference>
<accession>A0A2A9HDE1</accession>
<organism evidence="10 11">
    <name type="scientific">Tepidiforma thermophila (strain KCTC 52669 / CGMCC 1.13589 / G233)</name>
    <dbReference type="NCBI Taxonomy" id="2761530"/>
    <lineage>
        <taxon>Bacteria</taxon>
        <taxon>Bacillati</taxon>
        <taxon>Chloroflexota</taxon>
        <taxon>Tepidiformia</taxon>
        <taxon>Tepidiformales</taxon>
        <taxon>Tepidiformaceae</taxon>
        <taxon>Tepidiforma</taxon>
    </lineage>
</organism>
<dbReference type="EMBL" id="PDJQ01000001">
    <property type="protein sequence ID" value="PFG73140.1"/>
    <property type="molecule type" value="Genomic_DNA"/>
</dbReference>
<dbReference type="InterPro" id="IPR016039">
    <property type="entry name" value="Thiolase-like"/>
</dbReference>
<evidence type="ECO:0000256" key="7">
    <source>
        <dbReference type="RuleBase" id="RU003557"/>
    </source>
</evidence>
<evidence type="ECO:0000259" key="9">
    <source>
        <dbReference type="Pfam" id="PF02803"/>
    </source>
</evidence>
<keyword evidence="3 7" id="KW-0808">Transferase</keyword>
<dbReference type="GO" id="GO:0003985">
    <property type="term" value="F:acetyl-CoA C-acetyltransferase activity"/>
    <property type="evidence" value="ECO:0007669"/>
    <property type="project" value="UniProtKB-EC"/>
</dbReference>
<evidence type="ECO:0000313" key="11">
    <source>
        <dbReference type="Proteomes" id="UP000223071"/>
    </source>
</evidence>
<feature type="active site" description="Acyl-thioester intermediate" evidence="6">
    <location>
        <position position="88"/>
    </location>
</feature>
<dbReference type="PANTHER" id="PTHR18919">
    <property type="entry name" value="ACETYL-COA C-ACYLTRANSFERASE"/>
    <property type="match status" value="1"/>
</dbReference>
<feature type="domain" description="Thiolase C-terminal" evidence="9">
    <location>
        <begin position="268"/>
        <end position="390"/>
    </location>
</feature>
<comment type="similarity">
    <text evidence="1 7">Belongs to the thiolase-like superfamily. Thiolase family.</text>
</comment>
<evidence type="ECO:0000256" key="2">
    <source>
        <dbReference type="ARBA" id="ARBA00012705"/>
    </source>
</evidence>
<name>A0A2A9HDE1_TEPT2</name>
<dbReference type="PROSITE" id="PS00737">
    <property type="entry name" value="THIOLASE_2"/>
    <property type="match status" value="1"/>
</dbReference>
<dbReference type="Pfam" id="PF02803">
    <property type="entry name" value="Thiolase_C"/>
    <property type="match status" value="1"/>
</dbReference>
<dbReference type="CDD" id="cd00751">
    <property type="entry name" value="thiolase"/>
    <property type="match status" value="1"/>
</dbReference>
<dbReference type="RefSeq" id="WP_098502615.1">
    <property type="nucleotide sequence ID" value="NZ_PDJQ01000001.1"/>
</dbReference>
<evidence type="ECO:0000256" key="6">
    <source>
        <dbReference type="PIRSR" id="PIRSR000429-1"/>
    </source>
</evidence>
<comment type="caution">
    <text evidence="10">The sequence shown here is derived from an EMBL/GenBank/DDBJ whole genome shotgun (WGS) entry which is preliminary data.</text>
</comment>
<dbReference type="InterPro" id="IPR020616">
    <property type="entry name" value="Thiolase_N"/>
</dbReference>
<dbReference type="Gene3D" id="3.40.47.10">
    <property type="match status" value="2"/>
</dbReference>
<dbReference type="InterPro" id="IPR020613">
    <property type="entry name" value="Thiolase_CS"/>
</dbReference>
<dbReference type="PIRSF" id="PIRSF000429">
    <property type="entry name" value="Ac-CoA_Ac_transf"/>
    <property type="match status" value="1"/>
</dbReference>
<evidence type="ECO:0000259" key="8">
    <source>
        <dbReference type="Pfam" id="PF00108"/>
    </source>
</evidence>
<evidence type="ECO:0000256" key="1">
    <source>
        <dbReference type="ARBA" id="ARBA00010982"/>
    </source>
</evidence>
<feature type="active site" description="Proton acceptor" evidence="6">
    <location>
        <position position="347"/>
    </location>
</feature>
<dbReference type="Proteomes" id="UP000223071">
    <property type="component" value="Unassembled WGS sequence"/>
</dbReference>
<dbReference type="PROSITE" id="PS00098">
    <property type="entry name" value="THIOLASE_1"/>
    <property type="match status" value="1"/>
</dbReference>
<feature type="active site" description="Proton acceptor" evidence="6">
    <location>
        <position position="377"/>
    </location>
</feature>
<proteinExistence type="inferred from homology"/>
<dbReference type="AlphaFoldDB" id="A0A2A9HDE1"/>
<evidence type="ECO:0000313" key="10">
    <source>
        <dbReference type="EMBL" id="PFG73140.1"/>
    </source>
</evidence>
<gene>
    <name evidence="10" type="ORF">A9A59_0335</name>
</gene>
<dbReference type="SUPFAM" id="SSF53901">
    <property type="entry name" value="Thiolase-like"/>
    <property type="match status" value="2"/>
</dbReference>
<feature type="domain" description="Thiolase N-terminal" evidence="8">
    <location>
        <begin position="5"/>
        <end position="261"/>
    </location>
</feature>
<evidence type="ECO:0000256" key="5">
    <source>
        <dbReference type="ARBA" id="ARBA00030755"/>
    </source>
</evidence>
<dbReference type="EC" id="2.3.1.9" evidence="2"/>
<dbReference type="InterPro" id="IPR020610">
    <property type="entry name" value="Thiolase_AS"/>
</dbReference>